<name>A0A150H836_9MICO</name>
<evidence type="ECO:0000259" key="2">
    <source>
        <dbReference type="Pfam" id="PF24481"/>
    </source>
</evidence>
<protein>
    <recommendedName>
        <fullName evidence="2">CT398-like coiled coil hairpin domain-containing protein</fullName>
    </recommendedName>
</protein>
<evidence type="ECO:0000313" key="3">
    <source>
        <dbReference type="EMBL" id="KXZ58267.1"/>
    </source>
</evidence>
<accession>A0A150H836</accession>
<dbReference type="InterPro" id="IPR056003">
    <property type="entry name" value="CT398_CC_hairpin"/>
</dbReference>
<keyword evidence="4" id="KW-1185">Reference proteome</keyword>
<sequence>MELSTQQHAAALDYASLSAQIRRNRTEAKQEERVARLQELAGEHKALAAKATNLRAEIEGHQKEARTAAAQAADGRSKAESMEVKLNAGVGLTSRDLVALQADIESVRTAVGHAEDRELQALDSAESAESQLQKLRARAEEVAAEGKAEGQRRQEEAARLDGEHAQLVEQATAKLAELPAEAASIIRSSGIGVLAAGACGACGAALSGVQADAVRNAERTWAFQCEDCEGLIVQA</sequence>
<dbReference type="PATRIC" id="fig|479117.4.peg.1301"/>
<dbReference type="EMBL" id="LQQC01000010">
    <property type="protein sequence ID" value="KXZ58267.1"/>
    <property type="molecule type" value="Genomic_DNA"/>
</dbReference>
<dbReference type="AlphaFoldDB" id="A0A150H836"/>
<proteinExistence type="predicted"/>
<feature type="domain" description="CT398-like coiled coil hairpin" evidence="2">
    <location>
        <begin position="19"/>
        <end position="181"/>
    </location>
</feature>
<feature type="coiled-coil region" evidence="1">
    <location>
        <begin position="37"/>
        <end position="71"/>
    </location>
</feature>
<reference evidence="3 4" key="1">
    <citation type="submission" date="2016-01" db="EMBL/GenBank/DDBJ databases">
        <title>Use of Whole Genome Sequencing to ascertain that Brevibacterium massiliense (Roux, Raoult 2009) is a later heterotypic synonym of Brevibacterium ravenspurgense (Mages 2008).</title>
        <authorList>
            <person name="Bernier A.-M."/>
            <person name="Burdz T."/>
            <person name="Huynh C."/>
            <person name="Pachecho A.L."/>
            <person name="Wiebe D."/>
            <person name="Bonner C."/>
            <person name="Bernard K."/>
        </authorList>
    </citation>
    <scope>NUCLEOTIDE SEQUENCE [LARGE SCALE GENOMIC DNA]</scope>
    <source>
        <strain evidence="3 4">CCUG56047</strain>
    </source>
</reference>
<dbReference type="RefSeq" id="WP_062021542.1">
    <property type="nucleotide sequence ID" value="NZ_LQQC01000010.1"/>
</dbReference>
<dbReference type="Pfam" id="PF24481">
    <property type="entry name" value="CT398_CC"/>
    <property type="match status" value="1"/>
</dbReference>
<gene>
    <name evidence="3" type="ORF">Bravens_01305</name>
</gene>
<evidence type="ECO:0000313" key="4">
    <source>
        <dbReference type="Proteomes" id="UP000243589"/>
    </source>
</evidence>
<keyword evidence="1" id="KW-0175">Coiled coil</keyword>
<dbReference type="Gene3D" id="1.10.287.1490">
    <property type="match status" value="1"/>
</dbReference>
<comment type="caution">
    <text evidence="3">The sequence shown here is derived from an EMBL/GenBank/DDBJ whole genome shotgun (WGS) entry which is preliminary data.</text>
</comment>
<dbReference type="Proteomes" id="UP000243589">
    <property type="component" value="Unassembled WGS sequence"/>
</dbReference>
<organism evidence="3 4">
    <name type="scientific">Brevibacterium ravenspurgense</name>
    <dbReference type="NCBI Taxonomy" id="479117"/>
    <lineage>
        <taxon>Bacteria</taxon>
        <taxon>Bacillati</taxon>
        <taxon>Actinomycetota</taxon>
        <taxon>Actinomycetes</taxon>
        <taxon>Micrococcales</taxon>
        <taxon>Brevibacteriaceae</taxon>
        <taxon>Brevibacterium</taxon>
    </lineage>
</organism>
<evidence type="ECO:0000256" key="1">
    <source>
        <dbReference type="SAM" id="Coils"/>
    </source>
</evidence>